<feature type="domain" description="Putative restriction endonuclease" evidence="1">
    <location>
        <begin position="22"/>
        <end position="171"/>
    </location>
</feature>
<dbReference type="InterPro" id="IPR012296">
    <property type="entry name" value="Nuclease_put_TT1808"/>
</dbReference>
<gene>
    <name evidence="2" type="ORF">THII_3154</name>
</gene>
<dbReference type="EMBL" id="AP014633">
    <property type="protein sequence ID" value="BAP57451.1"/>
    <property type="molecule type" value="Genomic_DNA"/>
</dbReference>
<proteinExistence type="predicted"/>
<dbReference type="SUPFAM" id="SSF52980">
    <property type="entry name" value="Restriction endonuclease-like"/>
    <property type="match status" value="1"/>
</dbReference>
<dbReference type="InterPro" id="IPR008538">
    <property type="entry name" value="Uma2"/>
</dbReference>
<keyword evidence="3" id="KW-1185">Reference proteome</keyword>
<dbReference type="Gene3D" id="3.90.1570.10">
    <property type="entry name" value="tt1808, chain A"/>
    <property type="match status" value="1"/>
</dbReference>
<evidence type="ECO:0000313" key="3">
    <source>
        <dbReference type="Proteomes" id="UP000031623"/>
    </source>
</evidence>
<protein>
    <recommendedName>
        <fullName evidence="1">Putative restriction endonuclease domain-containing protein</fullName>
    </recommendedName>
</protein>
<name>A0A090BVU2_9GAMM</name>
<evidence type="ECO:0000259" key="1">
    <source>
        <dbReference type="Pfam" id="PF05685"/>
    </source>
</evidence>
<evidence type="ECO:0000313" key="2">
    <source>
        <dbReference type="EMBL" id="BAP57451.1"/>
    </source>
</evidence>
<dbReference type="CDD" id="cd06260">
    <property type="entry name" value="DUF820-like"/>
    <property type="match status" value="1"/>
</dbReference>
<dbReference type="KEGG" id="tig:THII_3154"/>
<accession>A0A090BVU2</accession>
<organism evidence="2 3">
    <name type="scientific">Thioploca ingrica</name>
    <dbReference type="NCBI Taxonomy" id="40754"/>
    <lineage>
        <taxon>Bacteria</taxon>
        <taxon>Pseudomonadati</taxon>
        <taxon>Pseudomonadota</taxon>
        <taxon>Gammaproteobacteria</taxon>
        <taxon>Thiotrichales</taxon>
        <taxon>Thiotrichaceae</taxon>
        <taxon>Thioploca</taxon>
    </lineage>
</organism>
<dbReference type="Pfam" id="PF05685">
    <property type="entry name" value="Uma2"/>
    <property type="match status" value="1"/>
</dbReference>
<dbReference type="Proteomes" id="UP000031623">
    <property type="component" value="Chromosome"/>
</dbReference>
<reference evidence="2 3" key="1">
    <citation type="journal article" date="2014" name="ISME J.">
        <title>Ecophysiology of Thioploca ingrica as revealed by the complete genome sequence supplemented with proteomic evidence.</title>
        <authorList>
            <person name="Kojima H."/>
            <person name="Ogura Y."/>
            <person name="Yamamoto N."/>
            <person name="Togashi T."/>
            <person name="Mori H."/>
            <person name="Watanabe T."/>
            <person name="Nemoto F."/>
            <person name="Kurokawa K."/>
            <person name="Hayashi T."/>
            <person name="Fukui M."/>
        </authorList>
    </citation>
    <scope>NUCLEOTIDE SEQUENCE [LARGE SCALE GENOMIC DNA]</scope>
</reference>
<dbReference type="AlphaFoldDB" id="A0A090BVU2"/>
<dbReference type="OrthoDB" id="26750at2"/>
<sequence>MKTLKVLSISSEDYLVGEAVSPLKHEYRRGQVYAMSGAKKAHVLIASNLIILLGNHLHDSPCMVFGSDMKVRLEPANCFYYPDVSVSCDEADIKTKDVFILAPLLVIEILFPATEAFDRGEKFADYRTLPSLQEYVLVSQTDRVIDCFRRTETGEWREQCYERHGTLVLISVGLSCAVEEVYRKIAW</sequence>
<dbReference type="InterPro" id="IPR011335">
    <property type="entry name" value="Restrct_endonuc-II-like"/>
</dbReference>
<dbReference type="PANTHER" id="PTHR36558">
    <property type="entry name" value="GLR1098 PROTEIN"/>
    <property type="match status" value="1"/>
</dbReference>
<dbReference type="PANTHER" id="PTHR36558:SF1">
    <property type="entry name" value="RESTRICTION ENDONUCLEASE DOMAIN-CONTAINING PROTEIN-RELATED"/>
    <property type="match status" value="1"/>
</dbReference>
<dbReference type="HOGENOM" id="CLU_076312_6_2_6"/>